<evidence type="ECO:0000256" key="5">
    <source>
        <dbReference type="ARBA" id="ARBA00042398"/>
    </source>
</evidence>
<dbReference type="EC" id="3.2.1.143" evidence="2"/>
<keyword evidence="12" id="KW-0460">Magnesium</keyword>
<dbReference type="AlphaFoldDB" id="A0A3A2ZJI6"/>
<evidence type="ECO:0000256" key="9">
    <source>
        <dbReference type="ARBA" id="ARBA00043187"/>
    </source>
</evidence>
<keyword evidence="14" id="KW-1185">Reference proteome</keyword>
<comment type="caution">
    <text evidence="13">The sequence shown here is derived from an EMBL/GenBank/DDBJ whole genome shotgun (WGS) entry which is preliminary data.</text>
</comment>
<dbReference type="STRING" id="2070753.A0A3A2ZJI6"/>
<evidence type="ECO:0000256" key="6">
    <source>
        <dbReference type="ARBA" id="ARBA00042471"/>
    </source>
</evidence>
<feature type="binding site" evidence="12">
    <location>
        <position position="54"/>
    </location>
    <ligand>
        <name>Mg(2+)</name>
        <dbReference type="ChEBI" id="CHEBI:18420"/>
        <label>1</label>
    </ligand>
</feature>
<feature type="binding site" evidence="12">
    <location>
        <position position="53"/>
    </location>
    <ligand>
        <name>Mg(2+)</name>
        <dbReference type="ChEBI" id="CHEBI:18420"/>
        <label>1</label>
    </ligand>
</feature>
<dbReference type="SUPFAM" id="SSF101478">
    <property type="entry name" value="ADP-ribosylglycohydrolase"/>
    <property type="match status" value="1"/>
</dbReference>
<feature type="binding site" evidence="12">
    <location>
        <position position="271"/>
    </location>
    <ligand>
        <name>Mg(2+)</name>
        <dbReference type="ChEBI" id="CHEBI:18420"/>
        <label>1</label>
    </ligand>
</feature>
<organism evidence="13 14">
    <name type="scientific">Aspergillus sclerotialis</name>
    <dbReference type="NCBI Taxonomy" id="2070753"/>
    <lineage>
        <taxon>Eukaryota</taxon>
        <taxon>Fungi</taxon>
        <taxon>Dikarya</taxon>
        <taxon>Ascomycota</taxon>
        <taxon>Pezizomycotina</taxon>
        <taxon>Eurotiomycetes</taxon>
        <taxon>Eurotiomycetidae</taxon>
        <taxon>Eurotiales</taxon>
        <taxon>Aspergillaceae</taxon>
        <taxon>Aspergillus</taxon>
        <taxon>Aspergillus subgen. Polypaecilum</taxon>
    </lineage>
</organism>
<evidence type="ECO:0000313" key="14">
    <source>
        <dbReference type="Proteomes" id="UP000266188"/>
    </source>
</evidence>
<dbReference type="OrthoDB" id="2021138at2759"/>
<comment type="similarity">
    <text evidence="1">Belongs to the ADP-ribosylglycohydrolase family.</text>
</comment>
<protein>
    <recommendedName>
        <fullName evidence="4">ADP-ribosylhydrolase ARH3</fullName>
        <ecNumber evidence="2">3.2.1.143</ecNumber>
    </recommendedName>
    <alternativeName>
        <fullName evidence="5">ADP-ribose glycohydrolase ARH3</fullName>
    </alternativeName>
    <alternativeName>
        <fullName evidence="6">ADP-ribosylhydrolase 3</fullName>
    </alternativeName>
    <alternativeName>
        <fullName evidence="9">O-acetyl-ADP-ribose deacetylase ARH3</fullName>
    </alternativeName>
    <alternativeName>
        <fullName evidence="10">Poly(ADP-ribose) glycohydrolase ARH3</fullName>
    </alternativeName>
    <alternativeName>
        <fullName evidence="8">[Protein ADP-ribosylarginine] hydrolase-like protein 2</fullName>
    </alternativeName>
    <alternativeName>
        <fullName evidence="7">[Protein ADP-ribosylserine] hydrolase</fullName>
    </alternativeName>
</protein>
<evidence type="ECO:0000256" key="4">
    <source>
        <dbReference type="ARBA" id="ARBA00041057"/>
    </source>
</evidence>
<dbReference type="GO" id="GO:0046872">
    <property type="term" value="F:metal ion binding"/>
    <property type="evidence" value="ECO:0007669"/>
    <property type="project" value="UniProtKB-KW"/>
</dbReference>
<dbReference type="GO" id="GO:0004649">
    <property type="term" value="F:poly(ADP-ribose) glycohydrolase activity"/>
    <property type="evidence" value="ECO:0007669"/>
    <property type="project" value="UniProtKB-EC"/>
</dbReference>
<feature type="binding site" evidence="12">
    <location>
        <position position="55"/>
    </location>
    <ligand>
        <name>Mg(2+)</name>
        <dbReference type="ChEBI" id="CHEBI:18420"/>
        <label>1</label>
    </ligand>
</feature>
<dbReference type="PANTHER" id="PTHR16222:SF24">
    <property type="entry name" value="ADP-RIBOSYLHYDROLASE ARH3"/>
    <property type="match status" value="1"/>
</dbReference>
<proteinExistence type="inferred from homology"/>
<evidence type="ECO:0000256" key="10">
    <source>
        <dbReference type="ARBA" id="ARBA00043193"/>
    </source>
</evidence>
<evidence type="ECO:0000313" key="13">
    <source>
        <dbReference type="EMBL" id="RJE23302.1"/>
    </source>
</evidence>
<evidence type="ECO:0000256" key="1">
    <source>
        <dbReference type="ARBA" id="ARBA00010702"/>
    </source>
</evidence>
<sequence>MSLTKSRALGCIWGNCTGDALGGPVQFKPKGQFKPVTGLRTVEPFGQPAGSYSDDGSMTLALSQSFIDQRGKYNHVGSIKYFVSWLFSGQFSTAKSAWDVGRSTRIALTIWNKNGSEDIEHTQSRINQKLDMEECSGNGSLMRISPIGLALWKDIDEARRRARERSQITHPSLACLDACELYTELLCRIMAGETKEQLVQTASAFKISHATLAERLSKYKNLSDWKLPSEADMQSSGWVVDTLEVALWGLFKYDSWADGALAVVNLGGDSDTAGAVYGALAGAFYGFASIPSQWVEGMKNFKLIQEIAEGISGLV</sequence>
<dbReference type="PANTHER" id="PTHR16222">
    <property type="entry name" value="ADP-RIBOSYLGLYCOHYDROLASE"/>
    <property type="match status" value="1"/>
</dbReference>
<dbReference type="Proteomes" id="UP000266188">
    <property type="component" value="Unassembled WGS sequence"/>
</dbReference>
<evidence type="ECO:0000256" key="3">
    <source>
        <dbReference type="ARBA" id="ARBA00022801"/>
    </source>
</evidence>
<dbReference type="InterPro" id="IPR050792">
    <property type="entry name" value="ADP-ribosylglycohydrolase"/>
</dbReference>
<dbReference type="InterPro" id="IPR005502">
    <property type="entry name" value="Ribosyl_crysJ1"/>
</dbReference>
<reference evidence="14" key="1">
    <citation type="submission" date="2017-02" db="EMBL/GenBank/DDBJ databases">
        <authorList>
            <person name="Tafer H."/>
            <person name="Lopandic K."/>
        </authorList>
    </citation>
    <scope>NUCLEOTIDE SEQUENCE [LARGE SCALE GENOMIC DNA]</scope>
    <source>
        <strain evidence="14">CBS 366.77</strain>
    </source>
</reference>
<dbReference type="EMBL" id="MVGC01000127">
    <property type="protein sequence ID" value="RJE23302.1"/>
    <property type="molecule type" value="Genomic_DNA"/>
</dbReference>
<evidence type="ECO:0000256" key="2">
    <source>
        <dbReference type="ARBA" id="ARBA00012255"/>
    </source>
</evidence>
<feature type="binding site" evidence="12">
    <location>
        <position position="269"/>
    </location>
    <ligand>
        <name>Mg(2+)</name>
        <dbReference type="ChEBI" id="CHEBI:18420"/>
        <label>1</label>
    </ligand>
</feature>
<gene>
    <name evidence="13" type="ORF">PHISCL_04376</name>
</gene>
<accession>A0A3A2ZJI6</accession>
<evidence type="ECO:0000256" key="11">
    <source>
        <dbReference type="ARBA" id="ARBA00049015"/>
    </source>
</evidence>
<feature type="binding site" evidence="12">
    <location>
        <position position="272"/>
    </location>
    <ligand>
        <name>Mg(2+)</name>
        <dbReference type="ChEBI" id="CHEBI:18420"/>
        <label>1</label>
    </ligand>
</feature>
<evidence type="ECO:0000256" key="8">
    <source>
        <dbReference type="ARBA" id="ARBA00042850"/>
    </source>
</evidence>
<keyword evidence="3 13" id="KW-0378">Hydrolase</keyword>
<keyword evidence="12" id="KW-0479">Metal-binding</keyword>
<evidence type="ECO:0000256" key="12">
    <source>
        <dbReference type="PIRSR" id="PIRSR605502-1"/>
    </source>
</evidence>
<name>A0A3A2ZJI6_9EURO</name>
<dbReference type="Pfam" id="PF03747">
    <property type="entry name" value="ADP_ribosyl_GH"/>
    <property type="match status" value="1"/>
</dbReference>
<evidence type="ECO:0000256" key="7">
    <source>
        <dbReference type="ARBA" id="ARBA00042722"/>
    </source>
</evidence>
<comment type="cofactor">
    <cofactor evidence="12">
        <name>Mg(2+)</name>
        <dbReference type="ChEBI" id="CHEBI:18420"/>
    </cofactor>
    <text evidence="12">Binds 2 magnesium ions per subunit.</text>
</comment>
<dbReference type="Gene3D" id="1.10.4080.10">
    <property type="entry name" value="ADP-ribosylation/Crystallin J1"/>
    <property type="match status" value="1"/>
</dbReference>
<dbReference type="InterPro" id="IPR036705">
    <property type="entry name" value="Ribosyl_crysJ1_sf"/>
</dbReference>
<comment type="catalytic activity">
    <reaction evidence="11">
        <text>alpha-NAD(+) + H2O = ADP-D-ribose + nicotinamide + H(+)</text>
        <dbReference type="Rhea" id="RHEA:68792"/>
        <dbReference type="ChEBI" id="CHEBI:15377"/>
        <dbReference type="ChEBI" id="CHEBI:15378"/>
        <dbReference type="ChEBI" id="CHEBI:17154"/>
        <dbReference type="ChEBI" id="CHEBI:57967"/>
        <dbReference type="ChEBI" id="CHEBI:77017"/>
    </reaction>
</comment>